<dbReference type="EMBL" id="CP000780">
    <property type="protein sequence ID" value="ABS56214.1"/>
    <property type="molecule type" value="Genomic_DNA"/>
</dbReference>
<name>A7I903_METB6</name>
<evidence type="ECO:0000256" key="1">
    <source>
        <dbReference type="ARBA" id="ARBA00022553"/>
    </source>
</evidence>
<dbReference type="CDD" id="cd00156">
    <property type="entry name" value="REC"/>
    <property type="match status" value="1"/>
</dbReference>
<organism evidence="5 6">
    <name type="scientific">Methanoregula boonei (strain DSM 21154 / JCM 14090 / 6A8)</name>
    <dbReference type="NCBI Taxonomy" id="456442"/>
    <lineage>
        <taxon>Archaea</taxon>
        <taxon>Methanobacteriati</taxon>
        <taxon>Methanobacteriota</taxon>
        <taxon>Stenosarchaea group</taxon>
        <taxon>Methanomicrobia</taxon>
        <taxon>Methanomicrobiales</taxon>
        <taxon>Methanoregulaceae</taxon>
        <taxon>Methanoregula</taxon>
    </lineage>
</organism>
<feature type="modified residue" description="4-aspartylphosphate" evidence="2">
    <location>
        <position position="53"/>
    </location>
</feature>
<feature type="region of interest" description="Disordered" evidence="3">
    <location>
        <begin position="134"/>
        <end position="164"/>
    </location>
</feature>
<keyword evidence="6" id="KW-1185">Reference proteome</keyword>
<dbReference type="STRING" id="456442.Mboo_1697"/>
<dbReference type="PANTHER" id="PTHR44591">
    <property type="entry name" value="STRESS RESPONSE REGULATOR PROTEIN 1"/>
    <property type="match status" value="1"/>
</dbReference>
<dbReference type="SMART" id="SM00448">
    <property type="entry name" value="REC"/>
    <property type="match status" value="1"/>
</dbReference>
<dbReference type="PANTHER" id="PTHR44591:SF25">
    <property type="entry name" value="CHEMOTAXIS TWO-COMPONENT RESPONSE REGULATOR"/>
    <property type="match status" value="1"/>
</dbReference>
<evidence type="ECO:0000256" key="2">
    <source>
        <dbReference type="PROSITE-ProRule" id="PRU00169"/>
    </source>
</evidence>
<dbReference type="Proteomes" id="UP000002408">
    <property type="component" value="Chromosome"/>
</dbReference>
<dbReference type="RefSeq" id="WP_012107260.1">
    <property type="nucleotide sequence ID" value="NC_009712.1"/>
</dbReference>
<evidence type="ECO:0000313" key="5">
    <source>
        <dbReference type="EMBL" id="ABS56214.1"/>
    </source>
</evidence>
<dbReference type="PROSITE" id="PS50110">
    <property type="entry name" value="RESPONSE_REGULATORY"/>
    <property type="match status" value="1"/>
</dbReference>
<dbReference type="HOGENOM" id="CLU_000445_69_8_2"/>
<dbReference type="GeneID" id="25393938"/>
<dbReference type="eggNOG" id="arCOG02385">
    <property type="taxonomic scope" value="Archaea"/>
</dbReference>
<proteinExistence type="predicted"/>
<accession>A7I903</accession>
<feature type="domain" description="Response regulatory" evidence="4">
    <location>
        <begin position="3"/>
        <end position="119"/>
    </location>
</feature>
<dbReference type="Pfam" id="PF00072">
    <property type="entry name" value="Response_reg"/>
    <property type="match status" value="1"/>
</dbReference>
<dbReference type="InterPro" id="IPR001789">
    <property type="entry name" value="Sig_transdc_resp-reg_receiver"/>
</dbReference>
<evidence type="ECO:0000313" key="6">
    <source>
        <dbReference type="Proteomes" id="UP000002408"/>
    </source>
</evidence>
<dbReference type="SUPFAM" id="SSF52172">
    <property type="entry name" value="CheY-like"/>
    <property type="match status" value="1"/>
</dbReference>
<dbReference type="InterPro" id="IPR050595">
    <property type="entry name" value="Bact_response_regulator"/>
</dbReference>
<sequence length="164" mass="19040">MIPILYVDDDPGLLEICTLFFERTGEIEIDTASSVYEANKKMSSHSYECIIADYQMPGMNGIQFLQELRSRGNMTPFILFTSYNDDDSIKEAAYRRGAFSVVGKNSAEKNTIRTLIRTVYWAVLYDKDSKRSECLDPDTHQVRQEDNYERNRKDIDREPVRSEI</sequence>
<reference evidence="6" key="1">
    <citation type="journal article" date="2015" name="Microbiology">
        <title>Genome of Methanoregula boonei 6A8 reveals adaptations to oligotrophic peatland environments.</title>
        <authorList>
            <person name="Braeuer S."/>
            <person name="Cadillo-Quiroz H."/>
            <person name="Kyrpides N."/>
            <person name="Woyke T."/>
            <person name="Goodwin L."/>
            <person name="Detter C."/>
            <person name="Podell S."/>
            <person name="Yavitt J.B."/>
            <person name="Zinder S.H."/>
        </authorList>
    </citation>
    <scope>NUCLEOTIDE SEQUENCE [LARGE SCALE GENOMIC DNA]</scope>
    <source>
        <strain evidence="6">DSM 21154 / JCM 14090 / 6A8</strain>
    </source>
</reference>
<dbReference type="KEGG" id="mbn:Mboo_1697"/>
<evidence type="ECO:0000259" key="4">
    <source>
        <dbReference type="PROSITE" id="PS50110"/>
    </source>
</evidence>
<dbReference type="Gene3D" id="3.40.50.2300">
    <property type="match status" value="1"/>
</dbReference>
<evidence type="ECO:0000256" key="3">
    <source>
        <dbReference type="SAM" id="MobiDB-lite"/>
    </source>
</evidence>
<dbReference type="GO" id="GO:0000160">
    <property type="term" value="P:phosphorelay signal transduction system"/>
    <property type="evidence" value="ECO:0007669"/>
    <property type="project" value="InterPro"/>
</dbReference>
<dbReference type="AlphaFoldDB" id="A7I903"/>
<keyword evidence="1 2" id="KW-0597">Phosphoprotein</keyword>
<dbReference type="InterPro" id="IPR011006">
    <property type="entry name" value="CheY-like_superfamily"/>
</dbReference>
<protein>
    <submittedName>
        <fullName evidence="5">Response regulator receiver protein</fullName>
    </submittedName>
</protein>
<gene>
    <name evidence="5" type="ordered locus">Mboo_1697</name>
</gene>
<dbReference type="OrthoDB" id="8127at2157"/>